<dbReference type="PROSITE" id="PS51186">
    <property type="entry name" value="GNAT"/>
    <property type="match status" value="1"/>
</dbReference>
<dbReference type="RefSeq" id="WP_074463143.1">
    <property type="nucleotide sequence ID" value="NZ_FMUR01000018.1"/>
</dbReference>
<evidence type="ECO:0000313" key="2">
    <source>
        <dbReference type="EMBL" id="SCY46586.1"/>
    </source>
</evidence>
<proteinExistence type="predicted"/>
<dbReference type="OrthoDB" id="9795206at2"/>
<accession>A0A1G5G4S4</accession>
<keyword evidence="2" id="KW-0808">Transferase</keyword>
<dbReference type="InterPro" id="IPR016181">
    <property type="entry name" value="Acyl_CoA_acyltransferase"/>
</dbReference>
<reference evidence="3" key="1">
    <citation type="submission" date="2016-10" db="EMBL/GenBank/DDBJ databases">
        <authorList>
            <person name="Varghese N."/>
            <person name="Submissions S."/>
        </authorList>
    </citation>
    <scope>NUCLEOTIDE SEQUENCE [LARGE SCALE GENOMIC DNA]</scope>
    <source>
        <strain evidence="3">XBD2006</strain>
    </source>
</reference>
<name>A0A1G5G4S4_9FIRM</name>
<dbReference type="SUPFAM" id="SSF55729">
    <property type="entry name" value="Acyl-CoA N-acyltransferases (Nat)"/>
    <property type="match status" value="1"/>
</dbReference>
<feature type="domain" description="N-acetyltransferase" evidence="1">
    <location>
        <begin position="12"/>
        <end position="165"/>
    </location>
</feature>
<evidence type="ECO:0000259" key="1">
    <source>
        <dbReference type="PROSITE" id="PS51186"/>
    </source>
</evidence>
<dbReference type="AlphaFoldDB" id="A0A1G5G4S4"/>
<protein>
    <submittedName>
        <fullName evidence="2">Protein N-acetyltransferase, RimJ/RimL family</fullName>
    </submittedName>
</protein>
<dbReference type="Gene3D" id="3.40.630.30">
    <property type="match status" value="1"/>
</dbReference>
<organism evidence="2 3">
    <name type="scientific">Butyrivibrio hungatei</name>
    <dbReference type="NCBI Taxonomy" id="185008"/>
    <lineage>
        <taxon>Bacteria</taxon>
        <taxon>Bacillati</taxon>
        <taxon>Bacillota</taxon>
        <taxon>Clostridia</taxon>
        <taxon>Lachnospirales</taxon>
        <taxon>Lachnospiraceae</taxon>
        <taxon>Butyrivibrio</taxon>
    </lineage>
</organism>
<gene>
    <name evidence="2" type="ORF">SAMN02910451_02725</name>
</gene>
<dbReference type="PANTHER" id="PTHR43415:SF3">
    <property type="entry name" value="GNAT-FAMILY ACETYLTRANSFERASE"/>
    <property type="match status" value="1"/>
</dbReference>
<dbReference type="Proteomes" id="UP000183047">
    <property type="component" value="Unassembled WGS sequence"/>
</dbReference>
<dbReference type="PANTHER" id="PTHR43415">
    <property type="entry name" value="SPERMIDINE N(1)-ACETYLTRANSFERASE"/>
    <property type="match status" value="1"/>
</dbReference>
<dbReference type="EMBL" id="FMUR01000018">
    <property type="protein sequence ID" value="SCY46586.1"/>
    <property type="molecule type" value="Genomic_DNA"/>
</dbReference>
<keyword evidence="3" id="KW-1185">Reference proteome</keyword>
<dbReference type="InterPro" id="IPR000182">
    <property type="entry name" value="GNAT_dom"/>
</dbReference>
<dbReference type="Pfam" id="PF13302">
    <property type="entry name" value="Acetyltransf_3"/>
    <property type="match status" value="1"/>
</dbReference>
<dbReference type="GO" id="GO:0016747">
    <property type="term" value="F:acyltransferase activity, transferring groups other than amino-acyl groups"/>
    <property type="evidence" value="ECO:0007669"/>
    <property type="project" value="InterPro"/>
</dbReference>
<sequence>MNHNFVAENDKIRIKPMTDEESEQYRLLRNRKDNAPFFFTSITITKEMQRKWFEKYLCDDSQLMFSIYEKATDAFIGGVSIYGVNTKKGEAEVGRIIIDKEIASGKYYGAQSIELVSEVAKNELGLKSLYASIYSSNIPSLKAFRDAGYKDEEIKDNITKVRIEL</sequence>
<evidence type="ECO:0000313" key="3">
    <source>
        <dbReference type="Proteomes" id="UP000183047"/>
    </source>
</evidence>